<dbReference type="PANTHER" id="PTHR32089">
    <property type="entry name" value="METHYL-ACCEPTING CHEMOTAXIS PROTEIN MCPB"/>
    <property type="match status" value="1"/>
</dbReference>
<name>A0A2U3BAM4_9VIBR</name>
<dbReference type="AlphaFoldDB" id="A0A2U3BAM4"/>
<dbReference type="Gene3D" id="1.10.287.950">
    <property type="entry name" value="Methyl-accepting chemotaxis protein"/>
    <property type="match status" value="1"/>
</dbReference>
<evidence type="ECO:0000256" key="2">
    <source>
        <dbReference type="ARBA" id="ARBA00023224"/>
    </source>
</evidence>
<evidence type="ECO:0000259" key="6">
    <source>
        <dbReference type="PROSITE" id="PS50111"/>
    </source>
</evidence>
<dbReference type="PANTHER" id="PTHR32089:SF112">
    <property type="entry name" value="LYSOZYME-LIKE PROTEIN-RELATED"/>
    <property type="match status" value="1"/>
</dbReference>
<proteinExistence type="predicted"/>
<dbReference type="EMBL" id="QFWT01000003">
    <property type="protein sequence ID" value="PWI33846.1"/>
    <property type="molecule type" value="Genomic_DNA"/>
</dbReference>
<keyword evidence="5" id="KW-0812">Transmembrane</keyword>
<feature type="transmembrane region" description="Helical" evidence="5">
    <location>
        <begin position="12"/>
        <end position="29"/>
    </location>
</feature>
<dbReference type="Pfam" id="PF00015">
    <property type="entry name" value="MCPsignal"/>
    <property type="match status" value="1"/>
</dbReference>
<reference evidence="7 8" key="1">
    <citation type="submission" date="2018-05" db="EMBL/GenBank/DDBJ databases">
        <title>Vibrio limimaris sp. nov., isolated from marine sediment.</title>
        <authorList>
            <person name="Li C.-M."/>
        </authorList>
    </citation>
    <scope>NUCLEOTIDE SEQUENCE [LARGE SCALE GENOMIC DNA]</scope>
    <source>
        <strain evidence="7 8">E4404</strain>
    </source>
</reference>
<feature type="coiled-coil region" evidence="4">
    <location>
        <begin position="96"/>
        <end position="123"/>
    </location>
</feature>
<feature type="transmembrane region" description="Helical" evidence="5">
    <location>
        <begin position="35"/>
        <end position="57"/>
    </location>
</feature>
<feature type="domain" description="Methyl-accepting transducer" evidence="6">
    <location>
        <begin position="129"/>
        <end position="338"/>
    </location>
</feature>
<dbReference type="GO" id="GO:0006935">
    <property type="term" value="P:chemotaxis"/>
    <property type="evidence" value="ECO:0007669"/>
    <property type="project" value="UniProtKB-ARBA"/>
</dbReference>
<evidence type="ECO:0000256" key="5">
    <source>
        <dbReference type="SAM" id="Phobius"/>
    </source>
</evidence>
<dbReference type="SMART" id="SM00283">
    <property type="entry name" value="MA"/>
    <property type="match status" value="1"/>
</dbReference>
<keyword evidence="8" id="KW-1185">Reference proteome</keyword>
<gene>
    <name evidence="7" type="ORF">DI392_06495</name>
</gene>
<dbReference type="GO" id="GO:0016020">
    <property type="term" value="C:membrane"/>
    <property type="evidence" value="ECO:0007669"/>
    <property type="project" value="UniProtKB-SubCell"/>
</dbReference>
<sequence>MLFNLPIFRKLVIVDIAILAMMLIHYLFAENTLNIITYIAILCAVGLSHAIILSLFLQNILNQLQGKLLQHLGSGSRENLNFSQLNNGVQQLLDAYQSRGAQIAELELRADQLQSEVNQLMAASDAKGSEQERYLQQAADTLNDIAGMIDQASAIVESVSDSSNAVKNDIFGCCENLAASAKATKDDAEFISSCKGQVQQLGHGVSTINNLALEINDISDQTNLLALNAAIEAARAGEQGRGFAVVADEVRNLATRARAASAKIEQSIESVVKEAEASSEAIEKISSNVDKAVIYTNAEHESMQSISDRLSGVTEQIVEVASVLEQQRAAIHDATKRL</sequence>
<dbReference type="SUPFAM" id="SSF58104">
    <property type="entry name" value="Methyl-accepting chemotaxis protein (MCP) signaling domain"/>
    <property type="match status" value="1"/>
</dbReference>
<comment type="caution">
    <text evidence="7">The sequence shown here is derived from an EMBL/GenBank/DDBJ whole genome shotgun (WGS) entry which is preliminary data.</text>
</comment>
<evidence type="ECO:0000313" key="7">
    <source>
        <dbReference type="EMBL" id="PWI33846.1"/>
    </source>
</evidence>
<protein>
    <recommendedName>
        <fullName evidence="6">Methyl-accepting transducer domain-containing protein</fullName>
    </recommendedName>
</protein>
<evidence type="ECO:0000256" key="1">
    <source>
        <dbReference type="ARBA" id="ARBA00004370"/>
    </source>
</evidence>
<keyword evidence="2 3" id="KW-0807">Transducer</keyword>
<keyword evidence="5" id="KW-1133">Transmembrane helix</keyword>
<evidence type="ECO:0000256" key="3">
    <source>
        <dbReference type="PROSITE-ProRule" id="PRU00284"/>
    </source>
</evidence>
<dbReference type="GO" id="GO:0007165">
    <property type="term" value="P:signal transduction"/>
    <property type="evidence" value="ECO:0007669"/>
    <property type="project" value="UniProtKB-KW"/>
</dbReference>
<accession>A0A2U3BAM4</accession>
<dbReference type="InterPro" id="IPR004089">
    <property type="entry name" value="MCPsignal_dom"/>
</dbReference>
<dbReference type="PROSITE" id="PS50111">
    <property type="entry name" value="CHEMOTAXIS_TRANSDUC_2"/>
    <property type="match status" value="1"/>
</dbReference>
<keyword evidence="5" id="KW-0472">Membrane</keyword>
<organism evidence="7 8">
    <name type="scientific">Vibrio albus</name>
    <dbReference type="NCBI Taxonomy" id="2200953"/>
    <lineage>
        <taxon>Bacteria</taxon>
        <taxon>Pseudomonadati</taxon>
        <taxon>Pseudomonadota</taxon>
        <taxon>Gammaproteobacteria</taxon>
        <taxon>Vibrionales</taxon>
        <taxon>Vibrionaceae</taxon>
        <taxon>Vibrio</taxon>
    </lineage>
</organism>
<keyword evidence="4" id="KW-0175">Coiled coil</keyword>
<dbReference type="Proteomes" id="UP000245362">
    <property type="component" value="Unassembled WGS sequence"/>
</dbReference>
<evidence type="ECO:0000256" key="4">
    <source>
        <dbReference type="SAM" id="Coils"/>
    </source>
</evidence>
<evidence type="ECO:0000313" key="8">
    <source>
        <dbReference type="Proteomes" id="UP000245362"/>
    </source>
</evidence>
<comment type="subcellular location">
    <subcellularLocation>
        <location evidence="1">Membrane</location>
    </subcellularLocation>
</comment>